<dbReference type="PANTHER" id="PTHR13068">
    <property type="entry name" value="CGI-12 PROTEIN-RELATED"/>
    <property type="match status" value="1"/>
</dbReference>
<proteinExistence type="inferred from homology"/>
<dbReference type="Pfam" id="PF02536">
    <property type="entry name" value="mTERF"/>
    <property type="match status" value="1"/>
</dbReference>
<organism evidence="4 5">
    <name type="scientific">Cinchona calisaya</name>
    <dbReference type="NCBI Taxonomy" id="153742"/>
    <lineage>
        <taxon>Eukaryota</taxon>
        <taxon>Viridiplantae</taxon>
        <taxon>Streptophyta</taxon>
        <taxon>Embryophyta</taxon>
        <taxon>Tracheophyta</taxon>
        <taxon>Spermatophyta</taxon>
        <taxon>Magnoliopsida</taxon>
        <taxon>eudicotyledons</taxon>
        <taxon>Gunneridae</taxon>
        <taxon>Pentapetalae</taxon>
        <taxon>asterids</taxon>
        <taxon>lamiids</taxon>
        <taxon>Gentianales</taxon>
        <taxon>Rubiaceae</taxon>
        <taxon>Cinchonoideae</taxon>
        <taxon>Cinchoneae</taxon>
        <taxon>Cinchona</taxon>
    </lineage>
</organism>
<dbReference type="Proteomes" id="UP001630127">
    <property type="component" value="Unassembled WGS sequence"/>
</dbReference>
<dbReference type="Gene3D" id="1.25.70.10">
    <property type="entry name" value="Transcription termination factor 3, mitochondrial"/>
    <property type="match status" value="1"/>
</dbReference>
<keyword evidence="2" id="KW-0804">Transcription</keyword>
<dbReference type="AlphaFoldDB" id="A0ABD2YB45"/>
<evidence type="ECO:0008006" key="6">
    <source>
        <dbReference type="Google" id="ProtNLM"/>
    </source>
</evidence>
<keyword evidence="2" id="KW-0806">Transcription termination</keyword>
<keyword evidence="2" id="KW-0805">Transcription regulation</keyword>
<evidence type="ECO:0000256" key="1">
    <source>
        <dbReference type="ARBA" id="ARBA00007692"/>
    </source>
</evidence>
<dbReference type="PANTHER" id="PTHR13068:SF231">
    <property type="entry name" value="TRANSCRIPTION TERMINATION FACTOR MTERF2, CHLOROPLASTIC-LIKE"/>
    <property type="match status" value="1"/>
</dbReference>
<evidence type="ECO:0000256" key="3">
    <source>
        <dbReference type="ARBA" id="ARBA00022946"/>
    </source>
</evidence>
<dbReference type="SMART" id="SM00733">
    <property type="entry name" value="Mterf"/>
    <property type="match status" value="2"/>
</dbReference>
<comment type="caution">
    <text evidence="4">The sequence shown here is derived from an EMBL/GenBank/DDBJ whole genome shotgun (WGS) entry which is preliminary data.</text>
</comment>
<accession>A0ABD2YB45</accession>
<dbReference type="GO" id="GO:0006353">
    <property type="term" value="P:DNA-templated transcription termination"/>
    <property type="evidence" value="ECO:0007669"/>
    <property type="project" value="UniProtKB-KW"/>
</dbReference>
<evidence type="ECO:0000256" key="2">
    <source>
        <dbReference type="ARBA" id="ARBA00022472"/>
    </source>
</evidence>
<sequence length="138" mass="16480">MSSIKQSTVDMKWGILRSFGWSDVDILNRFRNLPYTIKMSEAKMRKTLDFFMNELGYNPAYLASHPNLFTVSLEGRLKPRYEVMKILNENNLGKRKLSLYYVFCFPEPKFVKDYLLPYKDEIPYVYESCIKRHLQIED</sequence>
<name>A0ABD2YB45_9GENT</name>
<keyword evidence="3" id="KW-0809">Transit peptide</keyword>
<keyword evidence="5" id="KW-1185">Reference proteome</keyword>
<protein>
    <recommendedName>
        <fullName evidence="6">Mitochodrial transcription termination factor</fullName>
    </recommendedName>
</protein>
<dbReference type="InterPro" id="IPR003690">
    <property type="entry name" value="MTERF"/>
</dbReference>
<evidence type="ECO:0000313" key="4">
    <source>
        <dbReference type="EMBL" id="KAL3504666.1"/>
    </source>
</evidence>
<dbReference type="EMBL" id="JBJUIK010000014">
    <property type="protein sequence ID" value="KAL3504666.1"/>
    <property type="molecule type" value="Genomic_DNA"/>
</dbReference>
<reference evidence="4 5" key="1">
    <citation type="submission" date="2024-11" db="EMBL/GenBank/DDBJ databases">
        <title>A near-complete genome assembly of Cinchona calisaya.</title>
        <authorList>
            <person name="Lian D.C."/>
            <person name="Zhao X.W."/>
            <person name="Wei L."/>
        </authorList>
    </citation>
    <scope>NUCLEOTIDE SEQUENCE [LARGE SCALE GENOMIC DNA]</scope>
    <source>
        <tissue evidence="4">Nenye</tissue>
    </source>
</reference>
<gene>
    <name evidence="4" type="ORF">ACH5RR_034507</name>
</gene>
<evidence type="ECO:0000313" key="5">
    <source>
        <dbReference type="Proteomes" id="UP001630127"/>
    </source>
</evidence>
<dbReference type="InterPro" id="IPR038538">
    <property type="entry name" value="MTERF_sf"/>
</dbReference>
<comment type="similarity">
    <text evidence="1">Belongs to the mTERF family.</text>
</comment>